<dbReference type="EMBL" id="DSDK01000460">
    <property type="protein sequence ID" value="HDR51617.1"/>
    <property type="molecule type" value="Genomic_DNA"/>
</dbReference>
<gene>
    <name evidence="2" type="ORF">ENN90_08365</name>
</gene>
<comment type="caution">
    <text evidence="2">The sequence shown here is derived from an EMBL/GenBank/DDBJ whole genome shotgun (WGS) entry which is preliminary data.</text>
</comment>
<proteinExistence type="predicted"/>
<dbReference type="InterPro" id="IPR009537">
    <property type="entry name" value="DUF1156"/>
</dbReference>
<dbReference type="AlphaFoldDB" id="A0A831LRZ2"/>
<feature type="domain" description="DUF1156" evidence="1">
    <location>
        <begin position="11"/>
        <end position="67"/>
    </location>
</feature>
<protein>
    <submittedName>
        <fullName evidence="2">DUF1156 domain-containing protein</fullName>
    </submittedName>
</protein>
<reference evidence="2" key="1">
    <citation type="journal article" date="2020" name="mSystems">
        <title>Genome- and Community-Level Interaction Insights into Carbon Utilization and Element Cycling Functions of Hydrothermarchaeota in Hydrothermal Sediment.</title>
        <authorList>
            <person name="Zhou Z."/>
            <person name="Liu Y."/>
            <person name="Xu W."/>
            <person name="Pan J."/>
            <person name="Luo Z.H."/>
            <person name="Li M."/>
        </authorList>
    </citation>
    <scope>NUCLEOTIDE SEQUENCE [LARGE SCALE GENOMIC DNA]</scope>
    <source>
        <strain evidence="2">SpSt-1217</strain>
    </source>
</reference>
<dbReference type="Pfam" id="PF06634">
    <property type="entry name" value="DUF1156"/>
    <property type="match status" value="1"/>
</dbReference>
<evidence type="ECO:0000313" key="2">
    <source>
        <dbReference type="EMBL" id="HDR51617.1"/>
    </source>
</evidence>
<accession>A0A831LRZ2</accession>
<dbReference type="Proteomes" id="UP000886047">
    <property type="component" value="Unassembled WGS sequence"/>
</dbReference>
<sequence length="122" mass="14070">MTQPKKLIEVAMPVKEVSAESVRDKSIRHGHISTLHLWWARRPLPVCRAVVFASLVPDPEDKNCPAPFKQAVAKYLADNKYKPYDDIPHTVAIDPMEDNLRNRLLMYIGKFSDEFIVNEKIR</sequence>
<organism evidence="2">
    <name type="scientific">Mariniphaga anaerophila</name>
    <dbReference type="NCBI Taxonomy" id="1484053"/>
    <lineage>
        <taxon>Bacteria</taxon>
        <taxon>Pseudomonadati</taxon>
        <taxon>Bacteroidota</taxon>
        <taxon>Bacteroidia</taxon>
        <taxon>Marinilabiliales</taxon>
        <taxon>Prolixibacteraceae</taxon>
        <taxon>Mariniphaga</taxon>
    </lineage>
</organism>
<evidence type="ECO:0000259" key="1">
    <source>
        <dbReference type="Pfam" id="PF06634"/>
    </source>
</evidence>
<name>A0A831LRZ2_9BACT</name>